<keyword evidence="3" id="KW-0813">Transport</keyword>
<dbReference type="EMBL" id="JBHLTF010000005">
    <property type="protein sequence ID" value="MFC0716504.1"/>
    <property type="molecule type" value="Genomic_DNA"/>
</dbReference>
<reference evidence="9 10" key="1">
    <citation type="submission" date="2024-09" db="EMBL/GenBank/DDBJ databases">
        <authorList>
            <person name="Sun Q."/>
            <person name="Mori K."/>
        </authorList>
    </citation>
    <scope>NUCLEOTIDE SEQUENCE [LARGE SCALE GENOMIC DNA]</scope>
    <source>
        <strain evidence="9 10">KCTC 52403</strain>
    </source>
</reference>
<evidence type="ECO:0000256" key="3">
    <source>
        <dbReference type="ARBA" id="ARBA00022448"/>
    </source>
</evidence>
<evidence type="ECO:0000256" key="4">
    <source>
        <dbReference type="SAM" id="Coils"/>
    </source>
</evidence>
<dbReference type="Gene3D" id="1.10.287.470">
    <property type="entry name" value="Helix hairpin bin"/>
    <property type="match status" value="1"/>
</dbReference>
<evidence type="ECO:0000259" key="8">
    <source>
        <dbReference type="Pfam" id="PF25967"/>
    </source>
</evidence>
<gene>
    <name evidence="9" type="ORF">ACFFFU_01840</name>
</gene>
<feature type="domain" description="Multidrug resistance protein MdtA-like barrel-sandwich hybrid" evidence="6">
    <location>
        <begin position="62"/>
        <end position="193"/>
    </location>
</feature>
<dbReference type="InterPro" id="IPR006143">
    <property type="entry name" value="RND_pump_MFP"/>
</dbReference>
<dbReference type="SUPFAM" id="SSF111369">
    <property type="entry name" value="HlyD-like secretion proteins"/>
    <property type="match status" value="1"/>
</dbReference>
<protein>
    <submittedName>
        <fullName evidence="9">Efflux RND transporter periplasmic adaptor subunit</fullName>
    </submittedName>
</protein>
<name>A0ABV6SSW2_9GAMM</name>
<proteinExistence type="inferred from homology"/>
<dbReference type="RefSeq" id="WP_189495958.1">
    <property type="nucleotide sequence ID" value="NZ_BMZT01000004.1"/>
</dbReference>
<feature type="region of interest" description="Disordered" evidence="5">
    <location>
        <begin position="23"/>
        <end position="48"/>
    </location>
</feature>
<dbReference type="Gene3D" id="2.40.420.20">
    <property type="match status" value="1"/>
</dbReference>
<feature type="coiled-coil region" evidence="4">
    <location>
        <begin position="96"/>
        <end position="123"/>
    </location>
</feature>
<dbReference type="Pfam" id="PF25917">
    <property type="entry name" value="BSH_RND"/>
    <property type="match status" value="1"/>
</dbReference>
<keyword evidence="10" id="KW-1185">Reference proteome</keyword>
<evidence type="ECO:0000313" key="9">
    <source>
        <dbReference type="EMBL" id="MFC0716504.1"/>
    </source>
</evidence>
<evidence type="ECO:0000256" key="5">
    <source>
        <dbReference type="SAM" id="MobiDB-lite"/>
    </source>
</evidence>
<organism evidence="9 10">
    <name type="scientific">Luteimonas padinae</name>
    <dbReference type="NCBI Taxonomy" id="1714359"/>
    <lineage>
        <taxon>Bacteria</taxon>
        <taxon>Pseudomonadati</taxon>
        <taxon>Pseudomonadota</taxon>
        <taxon>Gammaproteobacteria</taxon>
        <taxon>Lysobacterales</taxon>
        <taxon>Lysobacteraceae</taxon>
        <taxon>Luteimonas</taxon>
    </lineage>
</organism>
<comment type="caution">
    <text evidence="9">The sequence shown here is derived from an EMBL/GenBank/DDBJ whole genome shotgun (WGS) entry which is preliminary data.</text>
</comment>
<evidence type="ECO:0000259" key="6">
    <source>
        <dbReference type="Pfam" id="PF25917"/>
    </source>
</evidence>
<feature type="domain" description="CusB-like beta-barrel" evidence="7">
    <location>
        <begin position="204"/>
        <end position="276"/>
    </location>
</feature>
<evidence type="ECO:0000256" key="2">
    <source>
        <dbReference type="ARBA" id="ARBA00009477"/>
    </source>
</evidence>
<evidence type="ECO:0000259" key="7">
    <source>
        <dbReference type="Pfam" id="PF25954"/>
    </source>
</evidence>
<evidence type="ECO:0000256" key="1">
    <source>
        <dbReference type="ARBA" id="ARBA00004196"/>
    </source>
</evidence>
<comment type="similarity">
    <text evidence="2">Belongs to the membrane fusion protein (MFP) (TC 8.A.1) family.</text>
</comment>
<dbReference type="PROSITE" id="PS51257">
    <property type="entry name" value="PROKAR_LIPOPROTEIN"/>
    <property type="match status" value="1"/>
</dbReference>
<evidence type="ECO:0000313" key="10">
    <source>
        <dbReference type="Proteomes" id="UP001589898"/>
    </source>
</evidence>
<dbReference type="Pfam" id="PF25954">
    <property type="entry name" value="Beta-barrel_RND_2"/>
    <property type="match status" value="1"/>
</dbReference>
<dbReference type="Gene3D" id="2.40.30.170">
    <property type="match status" value="1"/>
</dbReference>
<sequence>MRRIRAAAVATMVMALCACGDRGAQEPPPRPVLVERPQPAPGTSRSFPGEIRARAESPLAFRIGGQLVRREVDAGDRVARGQLLAVIDPGDFEAQARAAGARLAAAEAQLKRAAADRARYAALARDQLVSRSALDAQEAAWRAADGEARAARAQAEVARNQAGYAELRAPVDGVIASRQAEAGQVVAAGQAVFTLAADDGREVAIALPESAVGAFSVGQPVEVELWTAPGQRLRGRFREISPAADPVARTYAARVAIDEADAARVALGQSAEVHAAGAGAALSVPLSAVQGGNDGEATVWVFDDGRVHPVAVEAGEFGAERVPVASGLAADDWVVLAGGHLLRDGQAVSAVDRHNRPVGAGAQDAPAPTP</sequence>
<dbReference type="PANTHER" id="PTHR30469">
    <property type="entry name" value="MULTIDRUG RESISTANCE PROTEIN MDTA"/>
    <property type="match status" value="1"/>
</dbReference>
<dbReference type="InterPro" id="IPR058627">
    <property type="entry name" value="MdtA-like_C"/>
</dbReference>
<keyword evidence="4" id="KW-0175">Coiled coil</keyword>
<dbReference type="InterPro" id="IPR058625">
    <property type="entry name" value="MdtA-like_BSH"/>
</dbReference>
<dbReference type="InterPro" id="IPR058792">
    <property type="entry name" value="Beta-barrel_RND_2"/>
</dbReference>
<dbReference type="Proteomes" id="UP001589898">
    <property type="component" value="Unassembled WGS sequence"/>
</dbReference>
<dbReference type="Gene3D" id="2.40.50.100">
    <property type="match status" value="1"/>
</dbReference>
<accession>A0ABV6SSW2</accession>
<feature type="domain" description="Multidrug resistance protein MdtA-like C-terminal permuted SH3" evidence="8">
    <location>
        <begin position="281"/>
        <end position="338"/>
    </location>
</feature>
<comment type="subcellular location">
    <subcellularLocation>
        <location evidence="1">Cell envelope</location>
    </subcellularLocation>
</comment>
<dbReference type="NCBIfam" id="TIGR01730">
    <property type="entry name" value="RND_mfp"/>
    <property type="match status" value="1"/>
</dbReference>
<dbReference type="Pfam" id="PF25967">
    <property type="entry name" value="RND-MFP_C"/>
    <property type="match status" value="1"/>
</dbReference>
<dbReference type="PANTHER" id="PTHR30469:SF15">
    <property type="entry name" value="HLYD FAMILY OF SECRETION PROTEINS"/>
    <property type="match status" value="1"/>
</dbReference>